<dbReference type="RefSeq" id="WP_073054242.1">
    <property type="nucleotide sequence ID" value="NZ_FQUP01000002.1"/>
</dbReference>
<feature type="transmembrane region" description="Helical" evidence="6">
    <location>
        <begin position="116"/>
        <end position="141"/>
    </location>
</feature>
<dbReference type="OrthoDB" id="9804822at2"/>
<evidence type="ECO:0000256" key="2">
    <source>
        <dbReference type="ARBA" id="ARBA00022475"/>
    </source>
</evidence>
<evidence type="ECO:0000313" key="7">
    <source>
        <dbReference type="EMBL" id="SHF71155.1"/>
    </source>
</evidence>
<comment type="subcellular location">
    <subcellularLocation>
        <location evidence="1">Cell membrane</location>
        <topology evidence="1">Multi-pass membrane protein</topology>
    </subcellularLocation>
</comment>
<dbReference type="PIRSF" id="PIRSF006324">
    <property type="entry name" value="LeuE"/>
    <property type="match status" value="1"/>
</dbReference>
<keyword evidence="5 6" id="KW-0472">Membrane</keyword>
<organism evidence="7 8">
    <name type="scientific">Kaistia soli DSM 19436</name>
    <dbReference type="NCBI Taxonomy" id="1122133"/>
    <lineage>
        <taxon>Bacteria</taxon>
        <taxon>Pseudomonadati</taxon>
        <taxon>Pseudomonadota</taxon>
        <taxon>Alphaproteobacteria</taxon>
        <taxon>Hyphomicrobiales</taxon>
        <taxon>Kaistiaceae</taxon>
        <taxon>Kaistia</taxon>
    </lineage>
</organism>
<evidence type="ECO:0000256" key="4">
    <source>
        <dbReference type="ARBA" id="ARBA00022989"/>
    </source>
</evidence>
<feature type="transmembrane region" description="Helical" evidence="6">
    <location>
        <begin position="153"/>
        <end position="182"/>
    </location>
</feature>
<dbReference type="AlphaFoldDB" id="A0A1M5DW32"/>
<feature type="transmembrane region" description="Helical" evidence="6">
    <location>
        <begin position="76"/>
        <end position="96"/>
    </location>
</feature>
<keyword evidence="8" id="KW-1185">Reference proteome</keyword>
<dbReference type="GO" id="GO:0005886">
    <property type="term" value="C:plasma membrane"/>
    <property type="evidence" value="ECO:0007669"/>
    <property type="project" value="UniProtKB-SubCell"/>
</dbReference>
<dbReference type="EMBL" id="FQUP01000002">
    <property type="protein sequence ID" value="SHF71155.1"/>
    <property type="molecule type" value="Genomic_DNA"/>
</dbReference>
<dbReference type="InterPro" id="IPR001123">
    <property type="entry name" value="LeuE-type"/>
</dbReference>
<evidence type="ECO:0000256" key="5">
    <source>
        <dbReference type="ARBA" id="ARBA00023136"/>
    </source>
</evidence>
<feature type="transmembrane region" description="Helical" evidence="6">
    <location>
        <begin position="45"/>
        <end position="70"/>
    </location>
</feature>
<keyword evidence="2" id="KW-1003">Cell membrane</keyword>
<feature type="transmembrane region" description="Helical" evidence="6">
    <location>
        <begin position="12"/>
        <end position="33"/>
    </location>
</feature>
<evidence type="ECO:0000313" key="8">
    <source>
        <dbReference type="Proteomes" id="UP000184485"/>
    </source>
</evidence>
<reference evidence="7 8" key="1">
    <citation type="submission" date="2016-11" db="EMBL/GenBank/DDBJ databases">
        <authorList>
            <person name="Jaros S."/>
            <person name="Januszkiewicz K."/>
            <person name="Wedrychowicz H."/>
        </authorList>
    </citation>
    <scope>NUCLEOTIDE SEQUENCE [LARGE SCALE GENOMIC DNA]</scope>
    <source>
        <strain evidence="7 8">DSM 19436</strain>
    </source>
</reference>
<evidence type="ECO:0000256" key="1">
    <source>
        <dbReference type="ARBA" id="ARBA00004651"/>
    </source>
</evidence>
<dbReference type="PANTHER" id="PTHR30086">
    <property type="entry name" value="ARGININE EXPORTER PROTEIN ARGO"/>
    <property type="match status" value="1"/>
</dbReference>
<accession>A0A1M5DW32</accession>
<keyword evidence="3 6" id="KW-0812">Transmembrane</keyword>
<keyword evidence="4 6" id="KW-1133">Transmembrane helix</keyword>
<gene>
    <name evidence="7" type="ORF">SAMN02745157_2814</name>
</gene>
<feature type="transmembrane region" description="Helical" evidence="6">
    <location>
        <begin position="194"/>
        <end position="212"/>
    </location>
</feature>
<protein>
    <submittedName>
        <fullName evidence="7">Threonine/homoserine/homoserine lactone efflux protein</fullName>
    </submittedName>
</protein>
<dbReference type="GO" id="GO:0015171">
    <property type="term" value="F:amino acid transmembrane transporter activity"/>
    <property type="evidence" value="ECO:0007669"/>
    <property type="project" value="TreeGrafter"/>
</dbReference>
<evidence type="ECO:0000256" key="6">
    <source>
        <dbReference type="SAM" id="Phobius"/>
    </source>
</evidence>
<evidence type="ECO:0000256" key="3">
    <source>
        <dbReference type="ARBA" id="ARBA00022692"/>
    </source>
</evidence>
<name>A0A1M5DW32_9HYPH</name>
<dbReference type="Proteomes" id="UP000184485">
    <property type="component" value="Unassembled WGS sequence"/>
</dbReference>
<sequence>MLAFIPQTPVLLAYLVAVVALTLTPGPDMTLFLGKAIGQSRLAGCAAFLGASTGLIIHTVLVAVGLSALLAASVTAFTILKVVGSLYLVYLAVQAIRHGSALSVGGKGSSDPIGKVYLKGLAINLLNPKIIVFFVTFLPQFVSPGDPHAAGKLMFLGILFVVVATPISLALIWFAGSIATFLKRSPKATRAVDWLFAGVMGAFAVRLILAHGK</sequence>
<dbReference type="STRING" id="1122133.SAMN02745157_2814"/>
<dbReference type="PANTHER" id="PTHR30086:SF20">
    <property type="entry name" value="ARGININE EXPORTER PROTEIN ARGO-RELATED"/>
    <property type="match status" value="1"/>
</dbReference>
<proteinExistence type="predicted"/>
<dbReference type="Pfam" id="PF01810">
    <property type="entry name" value="LysE"/>
    <property type="match status" value="1"/>
</dbReference>